<sequence>MTKIIWIIIFLIILNFISIASVSALSVVVQIPEKYIDVMAGERFYFEIEVKYPENPSRKDLRLNYEILTQDGEIIAQSKVLKAIETQASFIDFIVIPESADSGLYIINVKISDYEGLSEEVGASFQIIKSDSEIKTYFFILLGAIGVVGLLVVWQIFKLRRLDK</sequence>
<keyword evidence="1" id="KW-1133">Transmembrane helix</keyword>
<reference evidence="2" key="1">
    <citation type="journal article" date="2014" name="Front. Microbiol.">
        <title>High frequency of phylogenetically diverse reductive dehalogenase-homologous genes in deep subseafloor sedimentary metagenomes.</title>
        <authorList>
            <person name="Kawai M."/>
            <person name="Futagami T."/>
            <person name="Toyoda A."/>
            <person name="Takaki Y."/>
            <person name="Nishi S."/>
            <person name="Hori S."/>
            <person name="Arai W."/>
            <person name="Tsubouchi T."/>
            <person name="Morono Y."/>
            <person name="Uchiyama I."/>
            <person name="Ito T."/>
            <person name="Fujiyama A."/>
            <person name="Inagaki F."/>
            <person name="Takami H."/>
        </authorList>
    </citation>
    <scope>NUCLEOTIDE SEQUENCE</scope>
    <source>
        <strain evidence="2">Expedition CK06-06</strain>
    </source>
</reference>
<organism evidence="2">
    <name type="scientific">marine sediment metagenome</name>
    <dbReference type="NCBI Taxonomy" id="412755"/>
    <lineage>
        <taxon>unclassified sequences</taxon>
        <taxon>metagenomes</taxon>
        <taxon>ecological metagenomes</taxon>
    </lineage>
</organism>
<comment type="caution">
    <text evidence="2">The sequence shown here is derived from an EMBL/GenBank/DDBJ whole genome shotgun (WGS) entry which is preliminary data.</text>
</comment>
<feature type="transmembrane region" description="Helical" evidence="1">
    <location>
        <begin position="137"/>
        <end position="157"/>
    </location>
</feature>
<feature type="transmembrane region" description="Helical" evidence="1">
    <location>
        <begin position="6"/>
        <end position="29"/>
    </location>
</feature>
<accession>X0YJS3</accession>
<proteinExistence type="predicted"/>
<evidence type="ECO:0000256" key="1">
    <source>
        <dbReference type="SAM" id="Phobius"/>
    </source>
</evidence>
<keyword evidence="1" id="KW-0812">Transmembrane</keyword>
<dbReference type="EMBL" id="BARS01040557">
    <property type="protein sequence ID" value="GAG37001.1"/>
    <property type="molecule type" value="Genomic_DNA"/>
</dbReference>
<keyword evidence="1" id="KW-0472">Membrane</keyword>
<evidence type="ECO:0008006" key="3">
    <source>
        <dbReference type="Google" id="ProtNLM"/>
    </source>
</evidence>
<gene>
    <name evidence="2" type="ORF">S01H1_61803</name>
</gene>
<name>X0YJS3_9ZZZZ</name>
<dbReference type="AlphaFoldDB" id="X0YJS3"/>
<protein>
    <recommendedName>
        <fullName evidence="3">CARDB domain-containing protein</fullName>
    </recommendedName>
</protein>
<evidence type="ECO:0000313" key="2">
    <source>
        <dbReference type="EMBL" id="GAG37001.1"/>
    </source>
</evidence>